<evidence type="ECO:0000313" key="12">
    <source>
        <dbReference type="Proteomes" id="UP001286313"/>
    </source>
</evidence>
<evidence type="ECO:0000256" key="7">
    <source>
        <dbReference type="ARBA" id="ARBA00022824"/>
    </source>
</evidence>
<feature type="transmembrane region" description="Helical" evidence="10">
    <location>
        <begin position="167"/>
        <end position="189"/>
    </location>
</feature>
<dbReference type="GO" id="GO:0006487">
    <property type="term" value="P:protein N-linked glycosylation"/>
    <property type="evidence" value="ECO:0007669"/>
    <property type="project" value="TreeGrafter"/>
</dbReference>
<evidence type="ECO:0000256" key="1">
    <source>
        <dbReference type="ARBA" id="ARBA00004477"/>
    </source>
</evidence>
<keyword evidence="4 10" id="KW-0328">Glycosyltransferase</keyword>
<feature type="transmembrane region" description="Helical" evidence="10">
    <location>
        <begin position="410"/>
        <end position="429"/>
    </location>
</feature>
<evidence type="ECO:0000256" key="3">
    <source>
        <dbReference type="ARBA" id="ARBA00007063"/>
    </source>
</evidence>
<reference evidence="11" key="1">
    <citation type="submission" date="2023-10" db="EMBL/GenBank/DDBJ databases">
        <title>Genome assemblies of two species of porcelain crab, Petrolisthes cinctipes and Petrolisthes manimaculis (Anomura: Porcellanidae).</title>
        <authorList>
            <person name="Angst P."/>
        </authorList>
    </citation>
    <scope>NUCLEOTIDE SEQUENCE</scope>
    <source>
        <strain evidence="11">PB745_01</strain>
        <tissue evidence="11">Gill</tissue>
    </source>
</reference>
<accession>A0AAE1F0G7</accession>
<evidence type="ECO:0000256" key="4">
    <source>
        <dbReference type="ARBA" id="ARBA00022676"/>
    </source>
</evidence>
<feature type="transmembrane region" description="Helical" evidence="10">
    <location>
        <begin position="111"/>
        <end position="128"/>
    </location>
</feature>
<name>A0AAE1F0G7_PETCI</name>
<dbReference type="PANTHER" id="PTHR22760:SF2">
    <property type="entry name" value="ALPHA-1,2-MANNOSYLTRANSFERASE ALG9"/>
    <property type="match status" value="1"/>
</dbReference>
<dbReference type="AlphaFoldDB" id="A0AAE1F0G7"/>
<dbReference type="EMBL" id="JAWQEG010003732">
    <property type="protein sequence ID" value="KAK3864709.1"/>
    <property type="molecule type" value="Genomic_DNA"/>
</dbReference>
<comment type="similarity">
    <text evidence="3 10">Belongs to the glycosyltransferase 22 family.</text>
</comment>
<evidence type="ECO:0000256" key="2">
    <source>
        <dbReference type="ARBA" id="ARBA00004922"/>
    </source>
</evidence>
<dbReference type="GO" id="GO:0000026">
    <property type="term" value="F:alpha-1,2-mannosyltransferase activity"/>
    <property type="evidence" value="ECO:0007669"/>
    <property type="project" value="TreeGrafter"/>
</dbReference>
<comment type="subcellular location">
    <subcellularLocation>
        <location evidence="1 10">Endoplasmic reticulum membrane</location>
        <topology evidence="1 10">Multi-pass membrane protein</topology>
    </subcellularLocation>
</comment>
<feature type="transmembrane region" description="Helical" evidence="10">
    <location>
        <begin position="345"/>
        <end position="363"/>
    </location>
</feature>
<feature type="transmembrane region" description="Helical" evidence="10">
    <location>
        <begin position="249"/>
        <end position="265"/>
    </location>
</feature>
<dbReference type="InterPro" id="IPR005599">
    <property type="entry name" value="GPI_mannosylTrfase"/>
</dbReference>
<gene>
    <name evidence="11" type="ORF">Pcinc_029623</name>
</gene>
<keyword evidence="9 10" id="KW-0472">Membrane</keyword>
<dbReference type="PANTHER" id="PTHR22760">
    <property type="entry name" value="GLYCOSYLTRANSFERASE"/>
    <property type="match status" value="1"/>
</dbReference>
<feature type="transmembrane region" description="Helical" evidence="10">
    <location>
        <begin position="375"/>
        <end position="398"/>
    </location>
</feature>
<dbReference type="Pfam" id="PF03901">
    <property type="entry name" value="Glyco_transf_22"/>
    <property type="match status" value="1"/>
</dbReference>
<proteinExistence type="inferred from homology"/>
<dbReference type="Proteomes" id="UP001286313">
    <property type="component" value="Unassembled WGS sequence"/>
</dbReference>
<keyword evidence="7 10" id="KW-0256">Endoplasmic reticulum</keyword>
<evidence type="ECO:0000256" key="5">
    <source>
        <dbReference type="ARBA" id="ARBA00022679"/>
    </source>
</evidence>
<evidence type="ECO:0000313" key="11">
    <source>
        <dbReference type="EMBL" id="KAK3864709.1"/>
    </source>
</evidence>
<organism evidence="11 12">
    <name type="scientific">Petrolisthes cinctipes</name>
    <name type="common">Flat porcelain crab</name>
    <dbReference type="NCBI Taxonomy" id="88211"/>
    <lineage>
        <taxon>Eukaryota</taxon>
        <taxon>Metazoa</taxon>
        <taxon>Ecdysozoa</taxon>
        <taxon>Arthropoda</taxon>
        <taxon>Crustacea</taxon>
        <taxon>Multicrustacea</taxon>
        <taxon>Malacostraca</taxon>
        <taxon>Eumalacostraca</taxon>
        <taxon>Eucarida</taxon>
        <taxon>Decapoda</taxon>
        <taxon>Pleocyemata</taxon>
        <taxon>Anomura</taxon>
        <taxon>Galatheoidea</taxon>
        <taxon>Porcellanidae</taxon>
        <taxon>Petrolisthes</taxon>
    </lineage>
</organism>
<evidence type="ECO:0000256" key="8">
    <source>
        <dbReference type="ARBA" id="ARBA00022989"/>
    </source>
</evidence>
<evidence type="ECO:0000256" key="6">
    <source>
        <dbReference type="ARBA" id="ARBA00022692"/>
    </source>
</evidence>
<dbReference type="EC" id="2.4.1.-" evidence="10"/>
<feature type="transmembrane region" description="Helical" evidence="10">
    <location>
        <begin position="271"/>
        <end position="289"/>
    </location>
</feature>
<keyword evidence="6 10" id="KW-0812">Transmembrane</keyword>
<evidence type="ECO:0000256" key="9">
    <source>
        <dbReference type="ARBA" id="ARBA00023136"/>
    </source>
</evidence>
<comment type="pathway">
    <text evidence="2">Protein modification; protein glycosylation.</text>
</comment>
<sequence>MAPTARSRGTAHTRKELHKEILKRQNHTKEKDVKEGVSGGGGKGVVGVVDAWTPGPYTALKALLSARLCAAIWGLISDCDETYNYWEPTHYLLYGKGFQTWEYSPQYALRSYTYLLLHAVPGWLYSTLLQSNRILVFFFIRCMLALGCSGCELYFYRGVCKEFGSNIGLVTLGVLVFAAGMFTASTAFLPSSFAMYMTLLSIGAWYHQAPQLAIFTTAISTFLGWPFAAALGIPIAYDIVFRKKQVMMFTKWCIISALTILVPMVQIDSQYFGRLVVAPLNIVLYNVFSSHGPNIYGTEPWTFYIINGFLNFNIMFLAALVALPFHMLVTQVLQVIPKRSHIQHLPLWLSLSPFYLWLTVFLLQPHKEERFLFPIYPLICLTAAVATDTMQQVWWWAWGGRQQHYISHTTWLSLSLLALSATMSMSRIVGQYRAFHAPIETFMELNRLASEGHYPSDRPITLCLGREWHHFPSSFFLPGLNWDVQFIESEFRGQLPQPYSQEPNATSTIPDHMNDANLEETTRYVNVSLCHLLVDVDREEETPREPRYAARTTDWTTIHSLPFMDSQRSQRLLRAFYIPFLTEQYSTYLNYTLLEATRWRTKTRTTGH</sequence>
<comment type="caution">
    <text evidence="11">The sequence shown here is derived from an EMBL/GenBank/DDBJ whole genome shotgun (WGS) entry which is preliminary data.</text>
</comment>
<evidence type="ECO:0000256" key="10">
    <source>
        <dbReference type="RuleBase" id="RU363075"/>
    </source>
</evidence>
<keyword evidence="8 10" id="KW-1133">Transmembrane helix</keyword>
<keyword evidence="12" id="KW-1185">Reference proteome</keyword>
<feature type="transmembrane region" description="Helical" evidence="10">
    <location>
        <begin position="134"/>
        <end position="155"/>
    </location>
</feature>
<dbReference type="GO" id="GO:0005789">
    <property type="term" value="C:endoplasmic reticulum membrane"/>
    <property type="evidence" value="ECO:0007669"/>
    <property type="project" value="UniProtKB-SubCell"/>
</dbReference>
<feature type="transmembrane region" description="Helical" evidence="10">
    <location>
        <begin position="301"/>
        <end position="325"/>
    </location>
</feature>
<protein>
    <recommendedName>
        <fullName evidence="10">Mannosyltransferase</fullName>
        <ecNumber evidence="10">2.4.1.-</ecNumber>
    </recommendedName>
</protein>
<keyword evidence="5" id="KW-0808">Transferase</keyword>
<feature type="transmembrane region" description="Helical" evidence="10">
    <location>
        <begin position="209"/>
        <end position="237"/>
    </location>
</feature>